<organism evidence="1 2">
    <name type="scientific">Citrus x changshan-huyou</name>
    <dbReference type="NCBI Taxonomy" id="2935761"/>
    <lineage>
        <taxon>Eukaryota</taxon>
        <taxon>Viridiplantae</taxon>
        <taxon>Streptophyta</taxon>
        <taxon>Embryophyta</taxon>
        <taxon>Tracheophyta</taxon>
        <taxon>Spermatophyta</taxon>
        <taxon>Magnoliopsida</taxon>
        <taxon>eudicotyledons</taxon>
        <taxon>Gunneridae</taxon>
        <taxon>Pentapetalae</taxon>
        <taxon>rosids</taxon>
        <taxon>malvids</taxon>
        <taxon>Sapindales</taxon>
        <taxon>Rutaceae</taxon>
        <taxon>Aurantioideae</taxon>
        <taxon>Citrus</taxon>
    </lineage>
</organism>
<dbReference type="EMBL" id="JBCGBO010000003">
    <property type="protein sequence ID" value="KAK9214000.1"/>
    <property type="molecule type" value="Genomic_DNA"/>
</dbReference>
<protein>
    <submittedName>
        <fullName evidence="1">Uncharacterized protein</fullName>
    </submittedName>
</protein>
<evidence type="ECO:0000313" key="2">
    <source>
        <dbReference type="Proteomes" id="UP001428341"/>
    </source>
</evidence>
<name>A0AAP0MPQ3_9ROSI</name>
<evidence type="ECO:0000313" key="1">
    <source>
        <dbReference type="EMBL" id="KAK9214000.1"/>
    </source>
</evidence>
<sequence length="251" mass="27912">MRLIEKFHKISAPAQNHLGVPGGPSSRHLPSSISYIKRPTIFKVSISPPPLLYKSSSLCSFAAAALLFFFYSLLSSPLRSLWSTRALIALSIYTRHIYNTTSDVLGSRFSLRTCGFLSYKGVVLSFAGSDDFSSIAADCACLFILAAVSVLKGNDCSDQSITKWPTRNGSQPINLHRLPSLSELSHNVFHSYTFTPLMPQFDANKRFVKAIDELKPATNNLLHLEARIRQKRYPLLIIRPQQITGGRLKLV</sequence>
<dbReference type="AlphaFoldDB" id="A0AAP0MPQ3"/>
<accession>A0AAP0MPQ3</accession>
<reference evidence="1 2" key="1">
    <citation type="submission" date="2024-05" db="EMBL/GenBank/DDBJ databases">
        <title>Haplotype-resolved chromosome-level genome assembly of Huyou (Citrus changshanensis).</title>
        <authorList>
            <person name="Miao C."/>
            <person name="Chen W."/>
            <person name="Wu Y."/>
            <person name="Wang L."/>
            <person name="Zhao S."/>
            <person name="Grierson D."/>
            <person name="Xu C."/>
            <person name="Chen K."/>
        </authorList>
    </citation>
    <scope>NUCLEOTIDE SEQUENCE [LARGE SCALE GENOMIC DNA]</scope>
    <source>
        <strain evidence="1">01-14</strain>
        <tissue evidence="1">Leaf</tissue>
    </source>
</reference>
<gene>
    <name evidence="1" type="ORF">WN944_005986</name>
</gene>
<keyword evidence="2" id="KW-1185">Reference proteome</keyword>
<proteinExistence type="predicted"/>
<comment type="caution">
    <text evidence="1">The sequence shown here is derived from an EMBL/GenBank/DDBJ whole genome shotgun (WGS) entry which is preliminary data.</text>
</comment>
<dbReference type="Proteomes" id="UP001428341">
    <property type="component" value="Unassembled WGS sequence"/>
</dbReference>